<evidence type="ECO:0000313" key="2">
    <source>
        <dbReference type="Proteomes" id="UP000015104"/>
    </source>
</evidence>
<dbReference type="Proteomes" id="UP000015104">
    <property type="component" value="Unassembled WGS sequence"/>
</dbReference>
<dbReference type="eggNOG" id="KOG1828">
    <property type="taxonomic scope" value="Eukaryota"/>
</dbReference>
<reference evidence="2" key="1">
    <citation type="submission" date="2011-08" db="EMBL/GenBank/DDBJ databases">
        <authorList>
            <person name="Rombauts S."/>
        </authorList>
    </citation>
    <scope>NUCLEOTIDE SEQUENCE</scope>
    <source>
        <strain evidence="2">London</strain>
    </source>
</reference>
<organism evidence="1 2">
    <name type="scientific">Tetranychus urticae</name>
    <name type="common">Two-spotted spider mite</name>
    <dbReference type="NCBI Taxonomy" id="32264"/>
    <lineage>
        <taxon>Eukaryota</taxon>
        <taxon>Metazoa</taxon>
        <taxon>Ecdysozoa</taxon>
        <taxon>Arthropoda</taxon>
        <taxon>Chelicerata</taxon>
        <taxon>Arachnida</taxon>
        <taxon>Acari</taxon>
        <taxon>Acariformes</taxon>
        <taxon>Trombidiformes</taxon>
        <taxon>Prostigmata</taxon>
        <taxon>Eleutherengona</taxon>
        <taxon>Raphignathae</taxon>
        <taxon>Tetranychoidea</taxon>
        <taxon>Tetranychidae</taxon>
        <taxon>Tetranychus</taxon>
    </lineage>
</organism>
<dbReference type="InterPro" id="IPR021900">
    <property type="entry name" value="DUF3512"/>
</dbReference>
<keyword evidence="2" id="KW-1185">Reference proteome</keyword>
<proteinExistence type="predicted"/>
<evidence type="ECO:0000313" key="1">
    <source>
        <dbReference type="EnsemblMetazoa" id="tetur12g03820.1"/>
    </source>
</evidence>
<accession>T1KJ54</accession>
<sequence>MLERPEGSHLSFLRQKNDGTTTLGIIGSQGKEKKVTLGSLVGQLSDGISCLPPYKEPEANQVKMIDSVTITPFSSFLPSLDSTFATVTFVSKEETQLLTSTYGEDEIGLHYTQSLISFANDNDYVMNMIVSLLEVLTHGQHGKTMHKLKDLQKEKEREKF</sequence>
<dbReference type="AlphaFoldDB" id="T1KJ54"/>
<reference evidence="1" key="2">
    <citation type="submission" date="2015-06" db="UniProtKB">
        <authorList>
            <consortium name="EnsemblMetazoa"/>
        </authorList>
    </citation>
    <scope>IDENTIFICATION</scope>
</reference>
<dbReference type="STRING" id="32264.T1KJ54"/>
<name>T1KJ54_TETUR</name>
<dbReference type="EMBL" id="CAEY01000119">
    <property type="status" value="NOT_ANNOTATED_CDS"/>
    <property type="molecule type" value="Genomic_DNA"/>
</dbReference>
<dbReference type="Pfam" id="PF12024">
    <property type="entry name" value="DUF3512"/>
    <property type="match status" value="1"/>
</dbReference>
<dbReference type="EnsemblMetazoa" id="tetur12g03820.1">
    <property type="protein sequence ID" value="tetur12g03820.1"/>
    <property type="gene ID" value="tetur12g03820"/>
</dbReference>
<dbReference type="HOGENOM" id="CLU_1654393_0_0_1"/>
<protein>
    <submittedName>
        <fullName evidence="1">Uncharacterized protein</fullName>
    </submittedName>
</protein>